<gene>
    <name evidence="2" type="ORF">SAMN05444123_11727</name>
</gene>
<reference evidence="3" key="1">
    <citation type="submission" date="2016-10" db="EMBL/GenBank/DDBJ databases">
        <authorList>
            <person name="Varghese N."/>
            <person name="Submissions S."/>
        </authorList>
    </citation>
    <scope>NUCLEOTIDE SEQUENCE [LARGE SCALE GENOMIC DNA]</scope>
    <source>
        <strain evidence="3">DSM 123</strain>
    </source>
</reference>
<name>A0A1H8X7Z2_9BRAD</name>
<organism evidence="2 3">
    <name type="scientific">Rhodopseudomonas pseudopalustris</name>
    <dbReference type="NCBI Taxonomy" id="1513892"/>
    <lineage>
        <taxon>Bacteria</taxon>
        <taxon>Pseudomonadati</taxon>
        <taxon>Pseudomonadota</taxon>
        <taxon>Alphaproteobacteria</taxon>
        <taxon>Hyphomicrobiales</taxon>
        <taxon>Nitrobacteraceae</taxon>
        <taxon>Rhodopseudomonas</taxon>
    </lineage>
</organism>
<keyword evidence="3" id="KW-1185">Reference proteome</keyword>
<accession>A0A1H8X7Z2</accession>
<protein>
    <submittedName>
        <fullName evidence="2">Predicted RNA-binding protein, contains PUA-like domain</fullName>
    </submittedName>
</protein>
<dbReference type="InterPro" id="IPR052181">
    <property type="entry name" value="5hmC_binding"/>
</dbReference>
<dbReference type="Gene3D" id="3.10.590.10">
    <property type="entry name" value="ph1033 like domains"/>
    <property type="match status" value="1"/>
</dbReference>
<dbReference type="Proteomes" id="UP000199615">
    <property type="component" value="Unassembled WGS sequence"/>
</dbReference>
<dbReference type="Pfam" id="PF01878">
    <property type="entry name" value="EVE"/>
    <property type="match status" value="1"/>
</dbReference>
<dbReference type="PANTHER" id="PTHR14087:SF7">
    <property type="entry name" value="THYMOCYTE NUCLEAR PROTEIN 1"/>
    <property type="match status" value="1"/>
</dbReference>
<dbReference type="InterPro" id="IPR015947">
    <property type="entry name" value="PUA-like_sf"/>
</dbReference>
<dbReference type="SUPFAM" id="SSF88697">
    <property type="entry name" value="PUA domain-like"/>
    <property type="match status" value="1"/>
</dbReference>
<dbReference type="RefSeq" id="WP_092686250.1">
    <property type="nucleotide sequence ID" value="NZ_FODT01000017.1"/>
</dbReference>
<dbReference type="InterPro" id="IPR047197">
    <property type="entry name" value="THYN1-like_EVE"/>
</dbReference>
<feature type="domain" description="EVE" evidence="1">
    <location>
        <begin position="2"/>
        <end position="134"/>
    </location>
</feature>
<dbReference type="FunFam" id="3.10.590.10:FF:000008">
    <property type="entry name" value="Ubiquinol-cytochrome C reductase"/>
    <property type="match status" value="1"/>
</dbReference>
<evidence type="ECO:0000313" key="3">
    <source>
        <dbReference type="Proteomes" id="UP000199615"/>
    </source>
</evidence>
<dbReference type="PANTHER" id="PTHR14087">
    <property type="entry name" value="THYMOCYTE NUCLEAR PROTEIN 1"/>
    <property type="match status" value="1"/>
</dbReference>
<evidence type="ECO:0000259" key="1">
    <source>
        <dbReference type="Pfam" id="PF01878"/>
    </source>
</evidence>
<proteinExistence type="predicted"/>
<dbReference type="OrthoDB" id="9791347at2"/>
<dbReference type="CDD" id="cd21133">
    <property type="entry name" value="EVE"/>
    <property type="match status" value="1"/>
</dbReference>
<sequence length="137" mass="15255">MAYWLVKSEPSVWSWDQQVAKGAKGEAWTGVRNHSAKLHMIAMKKGDSAFFYHSNEGKEIVGIAEIIREAYPDPTDESGKFVCVDLKADKKLKTPVTLVAVKAEPKLAEMALLKYSRLSVQPVMADEWKLICKMGGV</sequence>
<dbReference type="InterPro" id="IPR002740">
    <property type="entry name" value="EVE_domain"/>
</dbReference>
<evidence type="ECO:0000313" key="2">
    <source>
        <dbReference type="EMBL" id="SEP35823.1"/>
    </source>
</evidence>
<dbReference type="EMBL" id="FODT01000017">
    <property type="protein sequence ID" value="SEP35823.1"/>
    <property type="molecule type" value="Genomic_DNA"/>
</dbReference>
<dbReference type="AlphaFoldDB" id="A0A1H8X7Z2"/>